<protein>
    <submittedName>
        <fullName evidence="2">Uncharacterized protein</fullName>
    </submittedName>
</protein>
<feature type="region of interest" description="Disordered" evidence="1">
    <location>
        <begin position="558"/>
        <end position="583"/>
    </location>
</feature>
<reference evidence="2 3" key="1">
    <citation type="journal article" date="2019" name="Int. J. Syst. Evol. Microbiol.">
        <title>The Global Catalogue of Microorganisms (GCM) 10K type strain sequencing project: providing services to taxonomists for standard genome sequencing and annotation.</title>
        <authorList>
            <consortium name="The Broad Institute Genomics Platform"/>
            <consortium name="The Broad Institute Genome Sequencing Center for Infectious Disease"/>
            <person name="Wu L."/>
            <person name="Ma J."/>
        </authorList>
    </citation>
    <scope>NUCLEOTIDE SEQUENCE [LARGE SCALE GENOMIC DNA]</scope>
    <source>
        <strain evidence="2 3">YIM 94188</strain>
    </source>
</reference>
<dbReference type="Proteomes" id="UP001596408">
    <property type="component" value="Unassembled WGS sequence"/>
</dbReference>
<evidence type="ECO:0000313" key="2">
    <source>
        <dbReference type="EMBL" id="MFC6823481.1"/>
    </source>
</evidence>
<gene>
    <name evidence="2" type="ORF">ACFQEV_00455</name>
</gene>
<comment type="caution">
    <text evidence="2">The sequence shown here is derived from an EMBL/GenBank/DDBJ whole genome shotgun (WGS) entry which is preliminary data.</text>
</comment>
<dbReference type="RefSeq" id="WP_379691914.1">
    <property type="nucleotide sequence ID" value="NZ_JBHSXH010000002.1"/>
</dbReference>
<evidence type="ECO:0000256" key="1">
    <source>
        <dbReference type="SAM" id="MobiDB-lite"/>
    </source>
</evidence>
<proteinExistence type="predicted"/>
<keyword evidence="3" id="KW-1185">Reference proteome</keyword>
<feature type="compositionally biased region" description="Acidic residues" evidence="1">
    <location>
        <begin position="558"/>
        <end position="578"/>
    </location>
</feature>
<organism evidence="2 3">
    <name type="scientific">Halopelagius fulvigenes</name>
    <dbReference type="NCBI Taxonomy" id="1198324"/>
    <lineage>
        <taxon>Archaea</taxon>
        <taxon>Methanobacteriati</taxon>
        <taxon>Methanobacteriota</taxon>
        <taxon>Stenosarchaea group</taxon>
        <taxon>Halobacteria</taxon>
        <taxon>Halobacteriales</taxon>
        <taxon>Haloferacaceae</taxon>
    </lineage>
</organism>
<accession>A0ABD5TSB3</accession>
<dbReference type="EMBL" id="JBHSXH010000002">
    <property type="protein sequence ID" value="MFC6823481.1"/>
    <property type="molecule type" value="Genomic_DNA"/>
</dbReference>
<sequence length="1387" mass="153487">MSSPDLDWEGLLRDTRGFLHLDDDDPVPIDELRETARSHGYSDREVKAALDATDTLEAVDVDHVRLAAGEDDPTTETPTPDDRDVRVHYRRAKPALDALAQLGDEGAPTGAFAGNSGWYTTRPATSIEDLEAGFDGYGRAKTLARDYSEIVTGADASTGGRSLYALTNYTDALLDEQRFTRGEGGKEWEGGENPLPEYADITGFAPFADIDLEGDHKERPLPDATHDAVEDALARYTAAFADLMGGYEHVFALDSVGGAYVFGAPASTAPIAERYADDRDALGRIFGEYRTRLNEWLGDVADTVREDVPAVEGVFDADCVNNKNRQYKAPLSIHKRIDGVVHPLDARTPTYDFVPLDDVDDGLIDDCRAWGEDFTDTRHADAVESVVETLWADEYDAEDVETWTDALDAWLTREREREARQDALARQRRERATGDDGERETATTLRDIYAAIDALDVERVAEKTIVRQWTDRESGLTDRSGAGKRAFVPIWAGEVNSGNANYINTDRGTWVDTANGHHGTAVEMALIAEESWTRGDIADGEDWARGVEHLRNLGFDIPEYEPADDEGPPEPEVCDPPEYDPKPFDREQRWDEFAGHRFDEFLDGDAPMIWGDTAGSGKTTNAARAAAVRDLEHVVFFDLHEKAREFQQDSATPDGYYHLRGGPQKREGTCMDADHADEECPTHGHGSNCPSMCPVHDLPRDHADRRQYEAIKREVGPVKAHQIVDPHDGEECEWLQQFSEIESEDRIVGVKEYQMLKTVRDGRICIVDEEAGTPSTDRHIEVEDLVRAGNRLDHLAGVFTGDQGENFRAFARFTRDVVDVITNPETPDTLAALDAPAVEWDERMVSDGTGDYGVKETLKGETLARLKVEYSENIIGDMKDDEWDGTPLCFDAVLAAAIAAGLPGKATREAIAAPLSLSHCPRCSSRTDLHNGARACEECGWHEKHDTILPHDPARGRAKAWIETNSSDAPVALKARTVPLKSDLPEKPLILNATPTPRAVRGLYGKDPVVTGDDPVEANMRVTQVTTGQYHYNTIWKSAEKGRGPVAGRIQSTLDTAARVHDKVLAIGKQNIRQFFDTAQNVDWMHYHATRGLNRADYDAVVCVGAPHPNMDDLRRDAELLAMDDPELDAGGEEHSTRDEAADAHARRYIYTDDDGRGRQIKTKEYTGLAGDLFRAAREDEIEQCVHRLRPVLAEETKHVYLLTNVPTALPVDELVGFDELADPLRAMLPVADGALDLLGHVRRVLDGEGDIDGFRAETLINRDGDAVTYNKRGFHRLATLCGMDVTYRTVSSWVNDLEEIGLLNAGAYEQRRGRVYAAEISTLKSALSVLHGNGSFKVEAQRRLRAKLADSPRTLDWLEWARDVFGLSGDRCDRLDGGGPVPHGAD</sequence>
<evidence type="ECO:0000313" key="3">
    <source>
        <dbReference type="Proteomes" id="UP001596408"/>
    </source>
</evidence>
<name>A0ABD5TSB3_9EURY</name>